<accession>A0AAD2CTH1</accession>
<proteinExistence type="predicted"/>
<comment type="caution">
    <text evidence="1">The sequence shown here is derived from an EMBL/GenBank/DDBJ whole genome shotgun (WGS) entry which is preliminary data.</text>
</comment>
<dbReference type="Proteomes" id="UP001295423">
    <property type="component" value="Unassembled WGS sequence"/>
</dbReference>
<dbReference type="EMBL" id="CAKOGP040001747">
    <property type="protein sequence ID" value="CAJ1948619.1"/>
    <property type="molecule type" value="Genomic_DNA"/>
</dbReference>
<evidence type="ECO:0000313" key="3">
    <source>
        <dbReference type="Proteomes" id="UP001295423"/>
    </source>
</evidence>
<name>A0AAD2CTH1_9STRA</name>
<sequence length="220" mass="23904">MFSDTSDSIKFGNEFVLQQRVRDIATKGFSTISLPKPGKKPSPSKIEPAIALIRDAIDHQEDYLSGLTMRIHHTARLMECLYGKDDKMAISTMQKTKQIQHEYVHILRVIAGMKAFQNHIELGLIAPGVKNVEKSIKEIEDCPWKNNPSTAGKDALVAMVGEKRYFPVMSSGGKIGLSSKPLSLGGSETGSVSESFSAASSTLSTITASSSLASPRRSFS</sequence>
<evidence type="ECO:0000313" key="1">
    <source>
        <dbReference type="EMBL" id="CAJ1935753.1"/>
    </source>
</evidence>
<gene>
    <name evidence="2" type="ORF">CYCCA115_LOCUS11707</name>
    <name evidence="1" type="ORF">CYCCA115_LOCUS4892</name>
</gene>
<dbReference type="EMBL" id="CAKOGP040000503">
    <property type="protein sequence ID" value="CAJ1935753.1"/>
    <property type="molecule type" value="Genomic_DNA"/>
</dbReference>
<organism evidence="1 3">
    <name type="scientific">Cylindrotheca closterium</name>
    <dbReference type="NCBI Taxonomy" id="2856"/>
    <lineage>
        <taxon>Eukaryota</taxon>
        <taxon>Sar</taxon>
        <taxon>Stramenopiles</taxon>
        <taxon>Ochrophyta</taxon>
        <taxon>Bacillariophyta</taxon>
        <taxon>Bacillariophyceae</taxon>
        <taxon>Bacillariophycidae</taxon>
        <taxon>Bacillariales</taxon>
        <taxon>Bacillariaceae</taxon>
        <taxon>Cylindrotheca</taxon>
    </lineage>
</organism>
<keyword evidence="3" id="KW-1185">Reference proteome</keyword>
<protein>
    <submittedName>
        <fullName evidence="1">Uncharacterized protein</fullName>
    </submittedName>
</protein>
<evidence type="ECO:0000313" key="2">
    <source>
        <dbReference type="EMBL" id="CAJ1948619.1"/>
    </source>
</evidence>
<reference evidence="1" key="1">
    <citation type="submission" date="2023-08" db="EMBL/GenBank/DDBJ databases">
        <authorList>
            <person name="Audoor S."/>
            <person name="Bilcke G."/>
        </authorList>
    </citation>
    <scope>NUCLEOTIDE SEQUENCE</scope>
</reference>
<dbReference type="AlphaFoldDB" id="A0AAD2CTH1"/>